<dbReference type="RefSeq" id="WP_203925013.1">
    <property type="nucleotide sequence ID" value="NZ_BONZ01000150.1"/>
</dbReference>
<protein>
    <submittedName>
        <fullName evidence="2">Uncharacterized protein</fullName>
    </submittedName>
</protein>
<evidence type="ECO:0000313" key="3">
    <source>
        <dbReference type="Proteomes" id="UP000642748"/>
    </source>
</evidence>
<evidence type="ECO:0000313" key="2">
    <source>
        <dbReference type="EMBL" id="GIH21642.1"/>
    </source>
</evidence>
<proteinExistence type="predicted"/>
<name>A0A8J3VWD6_9ACTN</name>
<feature type="chain" id="PRO_5035314773" evidence="1">
    <location>
        <begin position="28"/>
        <end position="370"/>
    </location>
</feature>
<dbReference type="SUPFAM" id="SSF50969">
    <property type="entry name" value="YVTN repeat-like/Quinoprotein amine dehydrogenase"/>
    <property type="match status" value="1"/>
</dbReference>
<feature type="signal peptide" evidence="1">
    <location>
        <begin position="1"/>
        <end position="27"/>
    </location>
</feature>
<evidence type="ECO:0000256" key="1">
    <source>
        <dbReference type="SAM" id="SignalP"/>
    </source>
</evidence>
<keyword evidence="3" id="KW-1185">Reference proteome</keyword>
<dbReference type="Gene3D" id="2.130.10.10">
    <property type="entry name" value="YVTN repeat-like/Quinoprotein amine dehydrogenase"/>
    <property type="match status" value="3"/>
</dbReference>
<keyword evidence="1" id="KW-0732">Signal</keyword>
<dbReference type="InterPro" id="IPR011044">
    <property type="entry name" value="Quino_amine_DH_bsu"/>
</dbReference>
<dbReference type="EMBL" id="BONZ01000150">
    <property type="protein sequence ID" value="GIH21642.1"/>
    <property type="molecule type" value="Genomic_DNA"/>
</dbReference>
<dbReference type="AlphaFoldDB" id="A0A8J3VWD6"/>
<organism evidence="2 3">
    <name type="scientific">Rugosimonospora africana</name>
    <dbReference type="NCBI Taxonomy" id="556532"/>
    <lineage>
        <taxon>Bacteria</taxon>
        <taxon>Bacillati</taxon>
        <taxon>Actinomycetota</taxon>
        <taxon>Actinomycetes</taxon>
        <taxon>Micromonosporales</taxon>
        <taxon>Micromonosporaceae</taxon>
        <taxon>Rugosimonospora</taxon>
    </lineage>
</organism>
<dbReference type="InterPro" id="IPR015943">
    <property type="entry name" value="WD40/YVTN_repeat-like_dom_sf"/>
</dbReference>
<accession>A0A8J3VWD6</accession>
<sequence>MKTPVRLAVILAAAAGGATAIASPALADPAHHSGAVFVATDGTDGNAVIAYDSALHQRGTYSTGGKGGVLNGSVADHVASQGALTLDRAHNLLYAVNAGSDTLTVFGVQGDRLSKLQVISTGGAFPVSVTSHGNTVYVLNARNGGSIQGYLRLGSRLVKVASWHRDLNLPIATDTGEFTHTPGQVAFTPDGRRLIVTTKAATNAIEVFDVDPLRGPSTRPTTTVEDGAVPFAVDFDSAGRLVVAEAGPNAVATFTVGRNDSLTQVSSVATGQAATCWIAGANGVFYASNAGSGSVTAVKDTRGELTAQGNTATAAGSIDAATSPTGDRLYVRGGATGTLVAFTIGHSGALTPITSVTVPNSAGAEGIAVS</sequence>
<reference evidence="2" key="1">
    <citation type="submission" date="2021-01" db="EMBL/GenBank/DDBJ databases">
        <title>Whole genome shotgun sequence of Rugosimonospora africana NBRC 104875.</title>
        <authorList>
            <person name="Komaki H."/>
            <person name="Tamura T."/>
        </authorList>
    </citation>
    <scope>NUCLEOTIDE SEQUENCE</scope>
    <source>
        <strain evidence="2">NBRC 104875</strain>
    </source>
</reference>
<dbReference type="Proteomes" id="UP000642748">
    <property type="component" value="Unassembled WGS sequence"/>
</dbReference>
<comment type="caution">
    <text evidence="2">The sequence shown here is derived from an EMBL/GenBank/DDBJ whole genome shotgun (WGS) entry which is preliminary data.</text>
</comment>
<gene>
    <name evidence="2" type="ORF">Raf01_98140</name>
</gene>